<dbReference type="GO" id="GO:0008270">
    <property type="term" value="F:zinc ion binding"/>
    <property type="evidence" value="ECO:0007669"/>
    <property type="project" value="UniProtKB-KW"/>
</dbReference>
<accession>A0A2J6R1C5</accession>
<name>A0A2J6R1C5_HYAVF</name>
<dbReference type="SMART" id="SM00355">
    <property type="entry name" value="ZnF_C2H2"/>
    <property type="match status" value="2"/>
</dbReference>
<dbReference type="STRING" id="1149755.A0A2J6R1C5"/>
<dbReference type="AlphaFoldDB" id="A0A2J6R1C5"/>
<dbReference type="EMBL" id="KZ613959">
    <property type="protein sequence ID" value="PMD32322.1"/>
    <property type="molecule type" value="Genomic_DNA"/>
</dbReference>
<evidence type="ECO:0000259" key="2">
    <source>
        <dbReference type="PROSITE" id="PS50157"/>
    </source>
</evidence>
<dbReference type="PROSITE" id="PS50157">
    <property type="entry name" value="ZINC_FINGER_C2H2_2"/>
    <property type="match status" value="1"/>
</dbReference>
<protein>
    <recommendedName>
        <fullName evidence="2">C2H2-type domain-containing protein</fullName>
    </recommendedName>
</protein>
<dbReference type="PROSITE" id="PS00028">
    <property type="entry name" value="ZINC_FINGER_C2H2_1"/>
    <property type="match status" value="1"/>
</dbReference>
<organism evidence="3 4">
    <name type="scientific">Hyaloscypha variabilis (strain UAMH 11265 / GT02V1 / F)</name>
    <name type="common">Meliniomyces variabilis</name>
    <dbReference type="NCBI Taxonomy" id="1149755"/>
    <lineage>
        <taxon>Eukaryota</taxon>
        <taxon>Fungi</taxon>
        <taxon>Dikarya</taxon>
        <taxon>Ascomycota</taxon>
        <taxon>Pezizomycotina</taxon>
        <taxon>Leotiomycetes</taxon>
        <taxon>Helotiales</taxon>
        <taxon>Hyaloscyphaceae</taxon>
        <taxon>Hyaloscypha</taxon>
        <taxon>Hyaloscypha variabilis</taxon>
    </lineage>
</organism>
<evidence type="ECO:0000256" key="1">
    <source>
        <dbReference type="PROSITE-ProRule" id="PRU00042"/>
    </source>
</evidence>
<reference evidence="3 4" key="1">
    <citation type="submission" date="2016-04" db="EMBL/GenBank/DDBJ databases">
        <title>A degradative enzymes factory behind the ericoid mycorrhizal symbiosis.</title>
        <authorList>
            <consortium name="DOE Joint Genome Institute"/>
            <person name="Martino E."/>
            <person name="Morin E."/>
            <person name="Grelet G."/>
            <person name="Kuo A."/>
            <person name="Kohler A."/>
            <person name="Daghino S."/>
            <person name="Barry K."/>
            <person name="Choi C."/>
            <person name="Cichocki N."/>
            <person name="Clum A."/>
            <person name="Copeland A."/>
            <person name="Hainaut M."/>
            <person name="Haridas S."/>
            <person name="Labutti K."/>
            <person name="Lindquist E."/>
            <person name="Lipzen A."/>
            <person name="Khouja H.-R."/>
            <person name="Murat C."/>
            <person name="Ohm R."/>
            <person name="Olson A."/>
            <person name="Spatafora J."/>
            <person name="Veneault-Fourrey C."/>
            <person name="Henrissat B."/>
            <person name="Grigoriev I."/>
            <person name="Martin F."/>
            <person name="Perotto S."/>
        </authorList>
    </citation>
    <scope>NUCLEOTIDE SEQUENCE [LARGE SCALE GENOMIC DNA]</scope>
    <source>
        <strain evidence="3 4">F</strain>
    </source>
</reference>
<gene>
    <name evidence="3" type="ORF">L207DRAFT_640135</name>
</gene>
<evidence type="ECO:0000313" key="3">
    <source>
        <dbReference type="EMBL" id="PMD32322.1"/>
    </source>
</evidence>
<evidence type="ECO:0000313" key="4">
    <source>
        <dbReference type="Proteomes" id="UP000235786"/>
    </source>
</evidence>
<proteinExistence type="predicted"/>
<dbReference type="Gene3D" id="3.30.160.60">
    <property type="entry name" value="Classic Zinc Finger"/>
    <property type="match status" value="1"/>
</dbReference>
<keyword evidence="1" id="KW-0862">Zinc</keyword>
<dbReference type="OrthoDB" id="3513540at2759"/>
<sequence>MVAAVVTAPRPAFAFGCGVPSHNSKAHSASLVLPLANLPQGCGGYLDRKKRAYRSWLPPLIPKWMQRSRYFLKMNVPLDTRHAPSHESGDAYLLSNPSQPITLYNLPLPPSKCFVVHTPIEASSAVNFASPVMTVTNNGTLVLFVPCPDYSQQQSCQTYQFEYQHIGLDPEYFPCNLSEPQTLDNNMWMATATSQATPPSELPTMSNGGITTSTFISPTIIRSQTQSPTSPLIARYSPPYPLSPEADQGLQAPTCQQSQRPACPLPHCGTTFKRTHELKRHIVTVHGLKKNCPYNPCRYKTGRKDKMVEHERKMHGQA</sequence>
<keyword evidence="4" id="KW-1185">Reference proteome</keyword>
<keyword evidence="1" id="KW-0479">Metal-binding</keyword>
<keyword evidence="1" id="KW-0863">Zinc-finger</keyword>
<dbReference type="Proteomes" id="UP000235786">
    <property type="component" value="Unassembled WGS sequence"/>
</dbReference>
<dbReference type="InterPro" id="IPR013087">
    <property type="entry name" value="Znf_C2H2_type"/>
</dbReference>
<feature type="domain" description="C2H2-type" evidence="2">
    <location>
        <begin position="261"/>
        <end position="291"/>
    </location>
</feature>